<reference evidence="1 2" key="1">
    <citation type="journal article" date="2023" name="ACS Omega">
        <title>Identification of the Neoaspergillic Acid Biosynthesis Gene Cluster by Establishing an In Vitro CRISPR-Ribonucleoprotein Genetic System in Aspergillus melleus.</title>
        <authorList>
            <person name="Yuan B."/>
            <person name="Grau M.F."/>
            <person name="Murata R.M."/>
            <person name="Torok T."/>
            <person name="Venkateswaran K."/>
            <person name="Stajich J.E."/>
            <person name="Wang C.C.C."/>
        </authorList>
    </citation>
    <scope>NUCLEOTIDE SEQUENCE [LARGE SCALE GENOMIC DNA]</scope>
    <source>
        <strain evidence="1 2">IMV 1140</strain>
    </source>
</reference>
<sequence>MNPPPGSPEPEYQQIWEEGELHRLLQHSMPKLAERLNEEIANNPELSARCIDSVDHELKADDSQSPPSNGLEVISEDKSEHGVDCPKAEESVESIAMVGTPIEALPQTTAAQQHNQENIPPVRRRFYSTSDNDSPEPLLAPPSSPVAKHLHDPSHINGTK</sequence>
<dbReference type="Proteomes" id="UP001177260">
    <property type="component" value="Unassembled WGS sequence"/>
</dbReference>
<evidence type="ECO:0000313" key="1">
    <source>
        <dbReference type="EMBL" id="KAK1149985.1"/>
    </source>
</evidence>
<accession>A0ACC3BH33</accession>
<name>A0ACC3BH33_9EURO</name>
<keyword evidence="2" id="KW-1185">Reference proteome</keyword>
<proteinExistence type="predicted"/>
<evidence type="ECO:0000313" key="2">
    <source>
        <dbReference type="Proteomes" id="UP001177260"/>
    </source>
</evidence>
<dbReference type="EMBL" id="JAOPJF010000002">
    <property type="protein sequence ID" value="KAK1149985.1"/>
    <property type="molecule type" value="Genomic_DNA"/>
</dbReference>
<comment type="caution">
    <text evidence="1">The sequence shown here is derived from an EMBL/GenBank/DDBJ whole genome shotgun (WGS) entry which is preliminary data.</text>
</comment>
<protein>
    <submittedName>
        <fullName evidence="1">Uncharacterized protein</fullName>
    </submittedName>
</protein>
<gene>
    <name evidence="1" type="ORF">N8T08_003543</name>
</gene>
<organism evidence="1 2">
    <name type="scientific">Aspergillus melleus</name>
    <dbReference type="NCBI Taxonomy" id="138277"/>
    <lineage>
        <taxon>Eukaryota</taxon>
        <taxon>Fungi</taxon>
        <taxon>Dikarya</taxon>
        <taxon>Ascomycota</taxon>
        <taxon>Pezizomycotina</taxon>
        <taxon>Eurotiomycetes</taxon>
        <taxon>Eurotiomycetidae</taxon>
        <taxon>Eurotiales</taxon>
        <taxon>Aspergillaceae</taxon>
        <taxon>Aspergillus</taxon>
        <taxon>Aspergillus subgen. Circumdati</taxon>
    </lineage>
</organism>